<feature type="compositionally biased region" description="Polar residues" evidence="2">
    <location>
        <begin position="762"/>
        <end position="772"/>
    </location>
</feature>
<dbReference type="CDD" id="cd02042">
    <property type="entry name" value="ParAB_family"/>
    <property type="match status" value="1"/>
</dbReference>
<feature type="compositionally biased region" description="Low complexity" evidence="2">
    <location>
        <begin position="319"/>
        <end position="329"/>
    </location>
</feature>
<evidence type="ECO:0000259" key="3">
    <source>
        <dbReference type="Pfam" id="PF13614"/>
    </source>
</evidence>
<feature type="compositionally biased region" description="Basic and acidic residues" evidence="2">
    <location>
        <begin position="542"/>
        <end position="553"/>
    </location>
</feature>
<organism evidence="4 5">
    <name type="scientific">Candidatus Anaerobiospirillum pullistercoris</name>
    <dbReference type="NCBI Taxonomy" id="2838452"/>
    <lineage>
        <taxon>Bacteria</taxon>
        <taxon>Pseudomonadati</taxon>
        <taxon>Pseudomonadota</taxon>
        <taxon>Gammaproteobacteria</taxon>
        <taxon>Aeromonadales</taxon>
        <taxon>Succinivibrionaceae</taxon>
        <taxon>Anaerobiospirillum</taxon>
    </lineage>
</organism>
<name>A0A9D1WEM3_9GAMM</name>
<comment type="caution">
    <text evidence="4">The sequence shown here is derived from an EMBL/GenBank/DDBJ whole genome shotgun (WGS) entry which is preliminary data.</text>
</comment>
<dbReference type="InterPro" id="IPR027417">
    <property type="entry name" value="P-loop_NTPase"/>
</dbReference>
<dbReference type="PANTHER" id="PTHR13696">
    <property type="entry name" value="P-LOOP CONTAINING NUCLEOSIDE TRIPHOSPHATE HYDROLASE"/>
    <property type="match status" value="1"/>
</dbReference>
<dbReference type="AlphaFoldDB" id="A0A9D1WEM3"/>
<dbReference type="Proteomes" id="UP000886829">
    <property type="component" value="Unassembled WGS sequence"/>
</dbReference>
<evidence type="ECO:0000313" key="4">
    <source>
        <dbReference type="EMBL" id="HIX57749.1"/>
    </source>
</evidence>
<dbReference type="SUPFAM" id="SSF52540">
    <property type="entry name" value="P-loop containing nucleoside triphosphate hydrolases"/>
    <property type="match status" value="1"/>
</dbReference>
<feature type="compositionally biased region" description="Polar residues" evidence="2">
    <location>
        <begin position="393"/>
        <end position="406"/>
    </location>
</feature>
<feature type="region of interest" description="Disordered" evidence="2">
    <location>
        <begin position="559"/>
        <end position="604"/>
    </location>
</feature>
<feature type="region of interest" description="Disordered" evidence="2">
    <location>
        <begin position="385"/>
        <end position="406"/>
    </location>
</feature>
<dbReference type="Gene3D" id="3.40.50.300">
    <property type="entry name" value="P-loop containing nucleotide triphosphate hydrolases"/>
    <property type="match status" value="1"/>
</dbReference>
<dbReference type="FunFam" id="3.40.50.300:FF:000285">
    <property type="entry name" value="Sporulation initiation inhibitor Soj"/>
    <property type="match status" value="1"/>
</dbReference>
<dbReference type="Pfam" id="PF13614">
    <property type="entry name" value="AAA_31"/>
    <property type="match status" value="1"/>
</dbReference>
<dbReference type="EMBL" id="DXEV01000196">
    <property type="protein sequence ID" value="HIX57749.1"/>
    <property type="molecule type" value="Genomic_DNA"/>
</dbReference>
<reference evidence="4" key="1">
    <citation type="journal article" date="2021" name="PeerJ">
        <title>Extensive microbial diversity within the chicken gut microbiome revealed by metagenomics and culture.</title>
        <authorList>
            <person name="Gilroy R."/>
            <person name="Ravi A."/>
            <person name="Getino M."/>
            <person name="Pursley I."/>
            <person name="Horton D.L."/>
            <person name="Alikhan N.F."/>
            <person name="Baker D."/>
            <person name="Gharbi K."/>
            <person name="Hall N."/>
            <person name="Watson M."/>
            <person name="Adriaenssens E.M."/>
            <person name="Foster-Nyarko E."/>
            <person name="Jarju S."/>
            <person name="Secka A."/>
            <person name="Antonio M."/>
            <person name="Oren A."/>
            <person name="Chaudhuri R.R."/>
            <person name="La Ragione R."/>
            <person name="Hildebrand F."/>
            <person name="Pallen M.J."/>
        </authorList>
    </citation>
    <scope>NUCLEOTIDE SEQUENCE</scope>
    <source>
        <strain evidence="4">USASDec5-558</strain>
    </source>
</reference>
<reference evidence="4" key="2">
    <citation type="submission" date="2021-04" db="EMBL/GenBank/DDBJ databases">
        <authorList>
            <person name="Gilroy R."/>
        </authorList>
    </citation>
    <scope>NUCLEOTIDE SEQUENCE</scope>
    <source>
        <strain evidence="4">USASDec5-558</strain>
    </source>
</reference>
<sequence>MSGAAKSVVIAIANHKGGVGKTSTAMNLACAFAGTRRKVLLVDLDPQGSATVSLLKERPTTLINSGAAMIKGASVVPCIKRLSLQKFDLLPASDDLISFCVNKHDDPEKEFYLHRALKPLRLVYDVIIIDCPPALNLLTTNALCAADELVIPLTCEFFAVEGLGSLLRLFERLKHEGKSYVHFMGIVRTIFDKGEGLSQKISQDLKQTFGQMIFTTIIPFTSRISEAPTLGRPVILYDKSSIGAKAYLSLAGEILTRLEFSYQLPRPNAKSNKKPIPAAKVSPEQISSRPVPAPVAAVAKPTDAESELAAASATKDVSANKAKASPNAKQEVVEPKRQGIGKPQGRKHAAIYDLGAMPTEEELADIMAMVSGSLTQLGLDEPQLKDDKEEQQQHPSAISAATATVPASESAIAPVSDMAHVSSEGVSAVSGAEPLTETSAPSDEAIVAPVASRAPVAQQESPVSFDFEVTQSLAVQEPTAIVSQESHRQKIADQELNPTVSPVVAAEVEDRLGEVGSPDVSADAMTASNLQPPEADVAQDAAPHEVEVSADNSPEHLADVSASEHTELESDDKSQLQTLPQPQPQAMAASVKETASAEASEDNVTEVDAAVASGEGDGDVETMIFTSPIGAEDWLEHDLRSELHGVELERSQIRNIGTGSDIGVALGGNMIPDVPDGLVPFDDSASKAAEAALQAVLADMLQMSAEPEEVVPQEKSEQPLPEIEIEQEVRAALNQKLREAAAKAAPYASSSVKSSAGTAVSQATVPSSSERQ</sequence>
<feature type="compositionally biased region" description="Low complexity" evidence="2">
    <location>
        <begin position="744"/>
        <end position="761"/>
    </location>
</feature>
<protein>
    <submittedName>
        <fullName evidence="4">AAA family ATPase</fullName>
    </submittedName>
</protein>
<evidence type="ECO:0000256" key="2">
    <source>
        <dbReference type="SAM" id="MobiDB-lite"/>
    </source>
</evidence>
<proteinExistence type="predicted"/>
<feature type="region of interest" description="Disordered" evidence="2">
    <location>
        <begin position="266"/>
        <end position="287"/>
    </location>
</feature>
<feature type="region of interest" description="Disordered" evidence="2">
    <location>
        <begin position="309"/>
        <end position="346"/>
    </location>
</feature>
<dbReference type="PANTHER" id="PTHR13696:SF52">
    <property type="entry name" value="PARA FAMILY PROTEIN CT_582"/>
    <property type="match status" value="1"/>
</dbReference>
<comment type="similarity">
    <text evidence="1">To B.subtilis soj.</text>
</comment>
<feature type="region of interest" description="Disordered" evidence="2">
    <location>
        <begin position="744"/>
        <end position="772"/>
    </location>
</feature>
<evidence type="ECO:0000313" key="5">
    <source>
        <dbReference type="Proteomes" id="UP000886829"/>
    </source>
</evidence>
<feature type="region of interest" description="Disordered" evidence="2">
    <location>
        <begin position="534"/>
        <end position="553"/>
    </location>
</feature>
<evidence type="ECO:0000256" key="1">
    <source>
        <dbReference type="ARBA" id="ARBA00060876"/>
    </source>
</evidence>
<feature type="compositionally biased region" description="Basic and acidic residues" evidence="2">
    <location>
        <begin position="559"/>
        <end position="574"/>
    </location>
</feature>
<dbReference type="InterPro" id="IPR025669">
    <property type="entry name" value="AAA_dom"/>
</dbReference>
<gene>
    <name evidence="4" type="ORF">H9850_09825</name>
</gene>
<accession>A0A9D1WEM3</accession>
<feature type="domain" description="AAA" evidence="3">
    <location>
        <begin position="9"/>
        <end position="178"/>
    </location>
</feature>
<dbReference type="InterPro" id="IPR050678">
    <property type="entry name" value="DNA_Partitioning_ATPase"/>
</dbReference>